<sequence length="65" mass="7220">MNRQTETYRAATRRAGLFEGPFCPLDSPSDATMMIRRHARLPSRAHRVGGQSGSYVTANHEPAYA</sequence>
<protein>
    <submittedName>
        <fullName evidence="2">Uncharacterized protein</fullName>
    </submittedName>
</protein>
<organism evidence="2 3">
    <name type="scientific">Mesorhizobium huakuii</name>
    <dbReference type="NCBI Taxonomy" id="28104"/>
    <lineage>
        <taxon>Bacteria</taxon>
        <taxon>Pseudomonadati</taxon>
        <taxon>Pseudomonadota</taxon>
        <taxon>Alphaproteobacteria</taxon>
        <taxon>Hyphomicrobiales</taxon>
        <taxon>Phyllobacteriaceae</taxon>
        <taxon>Mesorhizobium</taxon>
    </lineage>
</organism>
<evidence type="ECO:0000313" key="3">
    <source>
        <dbReference type="Proteomes" id="UP001322481"/>
    </source>
</evidence>
<keyword evidence="3" id="KW-1185">Reference proteome</keyword>
<proteinExistence type="predicted"/>
<evidence type="ECO:0000313" key="2">
    <source>
        <dbReference type="EMBL" id="WQC00425.1"/>
    </source>
</evidence>
<name>A0ABZ0VVZ9_9HYPH</name>
<dbReference type="Proteomes" id="UP001322481">
    <property type="component" value="Chromosome"/>
</dbReference>
<dbReference type="EMBL" id="CP139858">
    <property type="protein sequence ID" value="WQC00425.1"/>
    <property type="molecule type" value="Genomic_DNA"/>
</dbReference>
<reference evidence="2 3" key="1">
    <citation type="submission" date="2023-11" db="EMBL/GenBank/DDBJ databases">
        <authorList>
            <person name="Panchal A.K."/>
            <person name="Meaney J.S."/>
            <person name="Karas B.J."/>
            <person name="diCenzo G.C."/>
        </authorList>
    </citation>
    <scope>NUCLEOTIDE SEQUENCE [LARGE SCALE GENOMIC DNA]</scope>
    <source>
        <strain evidence="2 3">NZP2235</strain>
    </source>
</reference>
<gene>
    <name evidence="2" type="ORF">U0R22_004630</name>
</gene>
<feature type="region of interest" description="Disordered" evidence="1">
    <location>
        <begin position="42"/>
        <end position="65"/>
    </location>
</feature>
<accession>A0ABZ0VVZ9</accession>
<dbReference type="RefSeq" id="WP_322415224.1">
    <property type="nucleotide sequence ID" value="NZ_CP139858.1"/>
</dbReference>
<evidence type="ECO:0000256" key="1">
    <source>
        <dbReference type="SAM" id="MobiDB-lite"/>
    </source>
</evidence>